<keyword evidence="1" id="KW-1133">Transmembrane helix</keyword>
<evidence type="ECO:0000256" key="1">
    <source>
        <dbReference type="SAM" id="Phobius"/>
    </source>
</evidence>
<dbReference type="EMBL" id="CP048649">
    <property type="protein sequence ID" value="QIB69774.1"/>
    <property type="molecule type" value="Genomic_DNA"/>
</dbReference>
<dbReference type="RefSeq" id="WP_163067014.1">
    <property type="nucleotide sequence ID" value="NZ_CP048649.1"/>
</dbReference>
<feature type="transmembrane region" description="Helical" evidence="1">
    <location>
        <begin position="15"/>
        <end position="35"/>
    </location>
</feature>
<accession>A0A858BYJ1</accession>
<keyword evidence="1" id="KW-0812">Transmembrane</keyword>
<proteinExistence type="predicted"/>
<dbReference type="Proteomes" id="UP000466848">
    <property type="component" value="Chromosome"/>
</dbReference>
<evidence type="ECO:0000313" key="2">
    <source>
        <dbReference type="EMBL" id="QIB69774.1"/>
    </source>
</evidence>
<evidence type="ECO:0000313" key="3">
    <source>
        <dbReference type="Proteomes" id="UP000466848"/>
    </source>
</evidence>
<reference evidence="2 3" key="1">
    <citation type="submission" date="2020-02" db="EMBL/GenBank/DDBJ databases">
        <authorList>
            <person name="Kim Y.B."/>
            <person name="Roh S.W."/>
        </authorList>
    </citation>
    <scope>NUCLEOTIDE SEQUENCE [LARGE SCALE GENOMIC DNA]</scope>
    <source>
        <strain evidence="2 3">DSM 103574</strain>
    </source>
</reference>
<keyword evidence="1" id="KW-0472">Membrane</keyword>
<name>A0A858BYJ1_9FIRM</name>
<protein>
    <submittedName>
        <fullName evidence="2">Uncharacterized protein</fullName>
    </submittedName>
</protein>
<keyword evidence="3" id="KW-1185">Reference proteome</keyword>
<sequence length="159" mass="18501">MVKRKAWKLVKDEGGTLYILILVFLFLIICVMLVTSEVLRVHDLKAHLDDEIYRAANLSIKTAMYDSYRIDSTSKFDETVAVEYFYTYLKEDLHLNGSFEKLNDNGEIEYTLVINKVSVNGDTVRMNVRATAFSPTLFHLWEQKWEIPIDVLSKNIRTD</sequence>
<gene>
    <name evidence="2" type="ORF">Ami103574_10780</name>
</gene>
<organism evidence="2 3">
    <name type="scientific">Aminipila butyrica</name>
    <dbReference type="NCBI Taxonomy" id="433296"/>
    <lineage>
        <taxon>Bacteria</taxon>
        <taxon>Bacillati</taxon>
        <taxon>Bacillota</taxon>
        <taxon>Clostridia</taxon>
        <taxon>Peptostreptococcales</taxon>
        <taxon>Anaerovoracaceae</taxon>
        <taxon>Aminipila</taxon>
    </lineage>
</organism>
<dbReference type="AlphaFoldDB" id="A0A858BYJ1"/>
<dbReference type="KEGG" id="abut:Ami103574_10780"/>